<dbReference type="Gene3D" id="1.10.150.240">
    <property type="entry name" value="Putative phosphatase, domain 2"/>
    <property type="match status" value="1"/>
</dbReference>
<dbReference type="PANTHER" id="PTHR46193">
    <property type="entry name" value="6-PHOSPHOGLUCONATE PHOSPHATASE"/>
    <property type="match status" value="1"/>
</dbReference>
<dbReference type="SFLD" id="SFLDF00046">
    <property type="entry name" value="beta-phosphoglucomutase"/>
    <property type="match status" value="1"/>
</dbReference>
<proteinExistence type="inferred from homology"/>
<dbReference type="NCBIfam" id="TIGR01990">
    <property type="entry name" value="bPGM"/>
    <property type="match status" value="1"/>
</dbReference>
<evidence type="ECO:0000256" key="9">
    <source>
        <dbReference type="ARBA" id="ARBA00044968"/>
    </source>
</evidence>
<evidence type="ECO:0000256" key="1">
    <source>
        <dbReference type="ARBA" id="ARBA00001946"/>
    </source>
</evidence>
<dbReference type="InterPro" id="IPR036412">
    <property type="entry name" value="HAD-like_sf"/>
</dbReference>
<dbReference type="InterPro" id="IPR006439">
    <property type="entry name" value="HAD-SF_hydro_IA"/>
</dbReference>
<comment type="caution">
    <text evidence="11">The sequence shown here is derived from an EMBL/GenBank/DDBJ whole genome shotgun (WGS) entry which is preliminary data.</text>
</comment>
<dbReference type="InterPro" id="IPR010972">
    <property type="entry name" value="Beta-PGM"/>
</dbReference>
<dbReference type="SUPFAM" id="SSF56784">
    <property type="entry name" value="HAD-like"/>
    <property type="match status" value="1"/>
</dbReference>
<keyword evidence="7" id="KW-0119">Carbohydrate metabolism</keyword>
<evidence type="ECO:0000256" key="2">
    <source>
        <dbReference type="ARBA" id="ARBA00006171"/>
    </source>
</evidence>
<evidence type="ECO:0000313" key="12">
    <source>
        <dbReference type="Proteomes" id="UP000614272"/>
    </source>
</evidence>
<evidence type="ECO:0000256" key="5">
    <source>
        <dbReference type="ARBA" id="ARBA00022842"/>
    </source>
</evidence>
<dbReference type="NCBIfam" id="TIGR02009">
    <property type="entry name" value="PGMB-YQAB-SF"/>
    <property type="match status" value="1"/>
</dbReference>
<organism evidence="11 12">
    <name type="scientific">Lacimicrobium alkaliphilum</name>
    <dbReference type="NCBI Taxonomy" id="1526571"/>
    <lineage>
        <taxon>Bacteria</taxon>
        <taxon>Pseudomonadati</taxon>
        <taxon>Pseudomonadota</taxon>
        <taxon>Gammaproteobacteria</taxon>
        <taxon>Alteromonadales</taxon>
        <taxon>Alteromonadaceae</taxon>
        <taxon>Lacimicrobium</taxon>
    </lineage>
</organism>
<dbReference type="SFLD" id="SFLDG01129">
    <property type="entry name" value="C1.5:_HAD__Beta-PGM__Phosphata"/>
    <property type="match status" value="1"/>
</dbReference>
<dbReference type="EC" id="5.4.2.6" evidence="9"/>
<keyword evidence="5" id="KW-0460">Magnesium</keyword>
<dbReference type="InterPro" id="IPR023214">
    <property type="entry name" value="HAD_sf"/>
</dbReference>
<keyword evidence="6" id="KW-0413">Isomerase</keyword>
<evidence type="ECO:0000256" key="4">
    <source>
        <dbReference type="ARBA" id="ARBA00022723"/>
    </source>
</evidence>
<dbReference type="InterPro" id="IPR051600">
    <property type="entry name" value="Beta-PGM-like"/>
</dbReference>
<comment type="similarity">
    <text evidence="2">Belongs to the HAD-like hydrolase superfamily. CbbY/CbbZ/Gph/YieH family.</text>
</comment>
<protein>
    <recommendedName>
        <fullName evidence="10">Beta-phosphoglucomutase</fullName>
        <ecNumber evidence="9">5.4.2.6</ecNumber>
    </recommendedName>
</protein>
<reference evidence="12" key="1">
    <citation type="journal article" date="2019" name="Int. J. Syst. Evol. Microbiol.">
        <title>The Global Catalogue of Microorganisms (GCM) 10K type strain sequencing project: providing services to taxonomists for standard genome sequencing and annotation.</title>
        <authorList>
            <consortium name="The Broad Institute Genomics Platform"/>
            <consortium name="The Broad Institute Genome Sequencing Center for Infectious Disease"/>
            <person name="Wu L."/>
            <person name="Ma J."/>
        </authorList>
    </citation>
    <scope>NUCLEOTIDE SEQUENCE [LARGE SCALE GENOMIC DNA]</scope>
    <source>
        <strain evidence="12">CGMCC 1.12923</strain>
    </source>
</reference>
<evidence type="ECO:0000256" key="7">
    <source>
        <dbReference type="ARBA" id="ARBA00023277"/>
    </source>
</evidence>
<sequence length="226" mass="24466">MTIRAFIFDLDGVLTDTAEYHFLAWKALADQLGVDFDKTDNEQLKGVDRMGSLQFILQKGGLRLPEKQILALAEQKNHHYQQLIAGMSEADLFEGVTELFNALKDRNIAIGLASASKNAAMVLERLGITDAFDYVADASKVKQGKPHPEIFLTVADALNIPPAQCVGVEDSLAGLQAIVDARMYSVGIGDARVLHQADVVYAHIGELEPGKVLGNAADKGRPSPKP</sequence>
<name>A0ABQ1QZ84_9ALTE</name>
<comment type="catalytic activity">
    <reaction evidence="8">
        <text>beta-D-glucose 1-phosphate = beta-D-glucose 6-phosphate</text>
        <dbReference type="Rhea" id="RHEA:20113"/>
        <dbReference type="ChEBI" id="CHEBI:57684"/>
        <dbReference type="ChEBI" id="CHEBI:58247"/>
        <dbReference type="EC" id="5.4.2.6"/>
    </reaction>
</comment>
<dbReference type="SFLD" id="SFLDS00003">
    <property type="entry name" value="Haloacid_Dehalogenase"/>
    <property type="match status" value="1"/>
</dbReference>
<dbReference type="PRINTS" id="PR00413">
    <property type="entry name" value="HADHALOGNASE"/>
</dbReference>
<comment type="cofactor">
    <cofactor evidence="1">
        <name>Mg(2+)</name>
        <dbReference type="ChEBI" id="CHEBI:18420"/>
    </cofactor>
</comment>
<accession>A0ABQ1QZ84</accession>
<keyword evidence="4" id="KW-0479">Metal-binding</keyword>
<keyword evidence="3" id="KW-0597">Phosphoprotein</keyword>
<dbReference type="RefSeq" id="WP_099033595.1">
    <property type="nucleotide sequence ID" value="NZ_BMGJ01000001.1"/>
</dbReference>
<dbReference type="Proteomes" id="UP000614272">
    <property type="component" value="Unassembled WGS sequence"/>
</dbReference>
<dbReference type="EMBL" id="BMGJ01000001">
    <property type="protein sequence ID" value="GGD50359.1"/>
    <property type="molecule type" value="Genomic_DNA"/>
</dbReference>
<dbReference type="Pfam" id="PF00702">
    <property type="entry name" value="Hydrolase"/>
    <property type="match status" value="1"/>
</dbReference>
<dbReference type="SFLD" id="SFLDG01135">
    <property type="entry name" value="C1.5.6:_HAD__Beta-PGM__Phospha"/>
    <property type="match status" value="1"/>
</dbReference>
<dbReference type="InterPro" id="IPR023198">
    <property type="entry name" value="PGP-like_dom2"/>
</dbReference>
<evidence type="ECO:0000256" key="3">
    <source>
        <dbReference type="ARBA" id="ARBA00022553"/>
    </source>
</evidence>
<evidence type="ECO:0000256" key="6">
    <source>
        <dbReference type="ARBA" id="ARBA00023235"/>
    </source>
</evidence>
<evidence type="ECO:0000256" key="10">
    <source>
        <dbReference type="ARBA" id="ARBA00044991"/>
    </source>
</evidence>
<dbReference type="NCBIfam" id="TIGR01509">
    <property type="entry name" value="HAD-SF-IA-v3"/>
    <property type="match status" value="1"/>
</dbReference>
<keyword evidence="12" id="KW-1185">Reference proteome</keyword>
<gene>
    <name evidence="11" type="primary">pgmB</name>
    <name evidence="11" type="ORF">GCM10011357_02860</name>
</gene>
<dbReference type="InterPro" id="IPR010976">
    <property type="entry name" value="B-phosphoglucomutase_hydrolase"/>
</dbReference>
<dbReference type="CDD" id="cd02598">
    <property type="entry name" value="HAD_BPGM"/>
    <property type="match status" value="1"/>
</dbReference>
<dbReference type="Gene3D" id="3.40.50.1000">
    <property type="entry name" value="HAD superfamily/HAD-like"/>
    <property type="match status" value="1"/>
</dbReference>
<evidence type="ECO:0000313" key="11">
    <source>
        <dbReference type="EMBL" id="GGD50359.1"/>
    </source>
</evidence>
<dbReference type="PANTHER" id="PTHR46193:SF18">
    <property type="entry name" value="HEXITOL PHOSPHATASE B"/>
    <property type="match status" value="1"/>
</dbReference>
<evidence type="ECO:0000256" key="8">
    <source>
        <dbReference type="ARBA" id="ARBA00044926"/>
    </source>
</evidence>